<evidence type="ECO:0008006" key="4">
    <source>
        <dbReference type="Google" id="ProtNLM"/>
    </source>
</evidence>
<evidence type="ECO:0000313" key="2">
    <source>
        <dbReference type="EMBL" id="EUN21124.1"/>
    </source>
</evidence>
<feature type="compositionally biased region" description="Polar residues" evidence="1">
    <location>
        <begin position="76"/>
        <end position="85"/>
    </location>
</feature>
<dbReference type="AlphaFoldDB" id="W7E243"/>
<gene>
    <name evidence="2" type="ORF">COCVIDRAFT_114824</name>
</gene>
<dbReference type="OrthoDB" id="5326346at2759"/>
<feature type="compositionally biased region" description="Basic residues" evidence="1">
    <location>
        <begin position="65"/>
        <end position="75"/>
    </location>
</feature>
<organism evidence="2 3">
    <name type="scientific">Bipolaris victoriae (strain FI3)</name>
    <name type="common">Victoria blight of oats agent</name>
    <name type="synonym">Cochliobolus victoriae</name>
    <dbReference type="NCBI Taxonomy" id="930091"/>
    <lineage>
        <taxon>Eukaryota</taxon>
        <taxon>Fungi</taxon>
        <taxon>Dikarya</taxon>
        <taxon>Ascomycota</taxon>
        <taxon>Pezizomycotina</taxon>
        <taxon>Dothideomycetes</taxon>
        <taxon>Pleosporomycetidae</taxon>
        <taxon>Pleosporales</taxon>
        <taxon>Pleosporineae</taxon>
        <taxon>Pleosporaceae</taxon>
        <taxon>Bipolaris</taxon>
    </lineage>
</organism>
<dbReference type="GeneID" id="26250623"/>
<sequence>MSLVTHEIDTFADTIIILKNPCKNFTPWDETLVSSQIEFPESEEEHLIHAQTFEDDRTGKELSKKEKKARMRGRASRNSTVSNVPEGNGEHAELSSEALSEEQGLVHDRKLATRVVGGVENPSVELAEPASGPTQSEDDEIHYLVSSRHLMLASPWFRRTLTREEFVESLRNPSDGRYHIQANDWDEEALLILLNIFHVRTRQVPATVSLEMLAKIAVLVDYYELGNAEVIERDTKDWIANVRRNAAIPSSYCRNLMLWICISRVFCMCEEFEKATAVAIKESKGWIQTLDLPIHQGITSSIDRIRCNALEHLISELHRLLGVYRDFNYSCSHNPSYSFQCGAFLFGALMRYMERWGCLLPRPENPFMGISLNEICNTSGMAKNTKWWVKSDCYDYYRRHDHNRAEVHPCSLNVKIDEVVQEAMAKVRGLKLQGFRDNSQVSFQS</sequence>
<feature type="region of interest" description="Disordered" evidence="1">
    <location>
        <begin position="55"/>
        <end position="104"/>
    </location>
</feature>
<name>W7E243_BIPV3</name>
<dbReference type="EMBL" id="KI968863">
    <property type="protein sequence ID" value="EUN21124.1"/>
    <property type="molecule type" value="Genomic_DNA"/>
</dbReference>
<evidence type="ECO:0000313" key="3">
    <source>
        <dbReference type="Proteomes" id="UP000054337"/>
    </source>
</evidence>
<feature type="compositionally biased region" description="Basic and acidic residues" evidence="1">
    <location>
        <begin position="55"/>
        <end position="64"/>
    </location>
</feature>
<protein>
    <recommendedName>
        <fullName evidence="4">BTB domain-containing protein</fullName>
    </recommendedName>
</protein>
<accession>W7E243</accession>
<dbReference type="Proteomes" id="UP000054337">
    <property type="component" value="Unassembled WGS sequence"/>
</dbReference>
<proteinExistence type="predicted"/>
<dbReference type="RefSeq" id="XP_014550698.1">
    <property type="nucleotide sequence ID" value="XM_014695212.1"/>
</dbReference>
<dbReference type="HOGENOM" id="CLU_031555_4_1_1"/>
<reference evidence="2 3" key="1">
    <citation type="journal article" date="2013" name="PLoS Genet.">
        <title>Comparative genome structure, secondary metabolite, and effector coding capacity across Cochliobolus pathogens.</title>
        <authorList>
            <person name="Condon B.J."/>
            <person name="Leng Y."/>
            <person name="Wu D."/>
            <person name="Bushley K.E."/>
            <person name="Ohm R.A."/>
            <person name="Otillar R."/>
            <person name="Martin J."/>
            <person name="Schackwitz W."/>
            <person name="Grimwood J."/>
            <person name="MohdZainudin N."/>
            <person name="Xue C."/>
            <person name="Wang R."/>
            <person name="Manning V.A."/>
            <person name="Dhillon B."/>
            <person name="Tu Z.J."/>
            <person name="Steffenson B.J."/>
            <person name="Salamov A."/>
            <person name="Sun H."/>
            <person name="Lowry S."/>
            <person name="LaButti K."/>
            <person name="Han J."/>
            <person name="Copeland A."/>
            <person name="Lindquist E."/>
            <person name="Barry K."/>
            <person name="Schmutz J."/>
            <person name="Baker S.E."/>
            <person name="Ciuffetti L.M."/>
            <person name="Grigoriev I.V."/>
            <person name="Zhong S."/>
            <person name="Turgeon B.G."/>
        </authorList>
    </citation>
    <scope>NUCLEOTIDE SEQUENCE [LARGE SCALE GENOMIC DNA]</scope>
    <source>
        <strain evidence="2 3">FI3</strain>
    </source>
</reference>
<evidence type="ECO:0000256" key="1">
    <source>
        <dbReference type="SAM" id="MobiDB-lite"/>
    </source>
</evidence>
<keyword evidence="3" id="KW-1185">Reference proteome</keyword>